<evidence type="ECO:0000313" key="2">
    <source>
        <dbReference type="Proteomes" id="UP001054837"/>
    </source>
</evidence>
<dbReference type="Proteomes" id="UP001054837">
    <property type="component" value="Unassembled WGS sequence"/>
</dbReference>
<sequence>MVSPEQVDYKAPEKNGMLSRNLFLRTALDSSRYAANNYA</sequence>
<protein>
    <submittedName>
        <fullName evidence="1">Uncharacterized protein</fullName>
    </submittedName>
</protein>
<keyword evidence="2" id="KW-1185">Reference proteome</keyword>
<reference evidence="1 2" key="1">
    <citation type="submission" date="2021-06" db="EMBL/GenBank/DDBJ databases">
        <title>Caerostris darwini draft genome.</title>
        <authorList>
            <person name="Kono N."/>
            <person name="Arakawa K."/>
        </authorList>
    </citation>
    <scope>NUCLEOTIDE SEQUENCE [LARGE SCALE GENOMIC DNA]</scope>
</reference>
<gene>
    <name evidence="1" type="ORF">CDAR_260351</name>
</gene>
<organism evidence="1 2">
    <name type="scientific">Caerostris darwini</name>
    <dbReference type="NCBI Taxonomy" id="1538125"/>
    <lineage>
        <taxon>Eukaryota</taxon>
        <taxon>Metazoa</taxon>
        <taxon>Ecdysozoa</taxon>
        <taxon>Arthropoda</taxon>
        <taxon>Chelicerata</taxon>
        <taxon>Arachnida</taxon>
        <taxon>Araneae</taxon>
        <taxon>Araneomorphae</taxon>
        <taxon>Entelegynae</taxon>
        <taxon>Araneoidea</taxon>
        <taxon>Araneidae</taxon>
        <taxon>Caerostris</taxon>
    </lineage>
</organism>
<feature type="non-terminal residue" evidence="1">
    <location>
        <position position="39"/>
    </location>
</feature>
<dbReference type="EMBL" id="BPLQ01001908">
    <property type="protein sequence ID" value="GIX86631.1"/>
    <property type="molecule type" value="Genomic_DNA"/>
</dbReference>
<dbReference type="AlphaFoldDB" id="A0AAV4NRU7"/>
<comment type="caution">
    <text evidence="1">The sequence shown here is derived from an EMBL/GenBank/DDBJ whole genome shotgun (WGS) entry which is preliminary data.</text>
</comment>
<accession>A0AAV4NRU7</accession>
<name>A0AAV4NRU7_9ARAC</name>
<evidence type="ECO:0000313" key="1">
    <source>
        <dbReference type="EMBL" id="GIX86631.1"/>
    </source>
</evidence>
<proteinExistence type="predicted"/>